<organism evidence="1 2">
    <name type="scientific">Saccharopolyspora cebuensis</name>
    <dbReference type="NCBI Taxonomy" id="418759"/>
    <lineage>
        <taxon>Bacteria</taxon>
        <taxon>Bacillati</taxon>
        <taxon>Actinomycetota</taxon>
        <taxon>Actinomycetes</taxon>
        <taxon>Pseudonocardiales</taxon>
        <taxon>Pseudonocardiaceae</taxon>
        <taxon>Saccharopolyspora</taxon>
    </lineage>
</organism>
<protein>
    <recommendedName>
        <fullName evidence="3">DUF3558 domain-containing protein</fullName>
    </recommendedName>
</protein>
<name>A0ABV4CHL2_9PSEU</name>
<keyword evidence="2" id="KW-1185">Reference proteome</keyword>
<evidence type="ECO:0000313" key="2">
    <source>
        <dbReference type="Proteomes" id="UP001564626"/>
    </source>
</evidence>
<proteinExistence type="predicted"/>
<dbReference type="EMBL" id="JBGEHV010000023">
    <property type="protein sequence ID" value="MEY8040570.1"/>
    <property type="molecule type" value="Genomic_DNA"/>
</dbReference>
<sequence length="214" mass="23189">MAAVSGLGKQVAKPRGLRFGALWVGLLVATASCSQPESGYREDPGACSVVSERSIVEQLGQEAVQFPNTAETNDTDTTRSSKCEWESFHSPNWGNPAQAKITVTIRVSVTEDGDPNVRAAEGSYQMSGRPGEIADSPPMVIGDVSRHSFEPGRDQGPGSQVATVDFRRANAHVTVEYRGWGDRDFSNHFLPREQHEAATRDIAQQVHAELGEPK</sequence>
<reference evidence="1 2" key="1">
    <citation type="submission" date="2024-08" db="EMBL/GenBank/DDBJ databases">
        <title>Genome mining of Saccharopolyspora cebuensis PGLac3 from Nigerian medicinal plant.</title>
        <authorList>
            <person name="Ezeobiora C.E."/>
            <person name="Igbokwe N.H."/>
            <person name="Amin D.H."/>
            <person name="Mendie U.E."/>
        </authorList>
    </citation>
    <scope>NUCLEOTIDE SEQUENCE [LARGE SCALE GENOMIC DNA]</scope>
    <source>
        <strain evidence="1 2">PGLac3</strain>
    </source>
</reference>
<comment type="caution">
    <text evidence="1">The sequence shown here is derived from an EMBL/GenBank/DDBJ whole genome shotgun (WGS) entry which is preliminary data.</text>
</comment>
<gene>
    <name evidence="1" type="ORF">AB8O55_14285</name>
</gene>
<evidence type="ECO:0008006" key="3">
    <source>
        <dbReference type="Google" id="ProtNLM"/>
    </source>
</evidence>
<evidence type="ECO:0000313" key="1">
    <source>
        <dbReference type="EMBL" id="MEY8040570.1"/>
    </source>
</evidence>
<accession>A0ABV4CHL2</accession>
<dbReference type="Proteomes" id="UP001564626">
    <property type="component" value="Unassembled WGS sequence"/>
</dbReference>
<dbReference type="RefSeq" id="WP_345367173.1">
    <property type="nucleotide sequence ID" value="NZ_BAABII010000018.1"/>
</dbReference>